<proteinExistence type="predicted"/>
<reference evidence="6" key="1">
    <citation type="journal article" date="2019" name="Int. J. Syst. Evol. Microbiol.">
        <title>The Global Catalogue of Microorganisms (GCM) 10K type strain sequencing project: providing services to taxonomists for standard genome sequencing and annotation.</title>
        <authorList>
            <consortium name="The Broad Institute Genomics Platform"/>
            <consortium name="The Broad Institute Genome Sequencing Center for Infectious Disease"/>
            <person name="Wu L."/>
            <person name="Ma J."/>
        </authorList>
    </citation>
    <scope>NUCLEOTIDE SEQUENCE [LARGE SCALE GENOMIC DNA]</scope>
    <source>
        <strain evidence="6">KCTC 52344</strain>
    </source>
</reference>
<dbReference type="NCBIfam" id="TIGR04183">
    <property type="entry name" value="Por_Secre_tail"/>
    <property type="match status" value="1"/>
</dbReference>
<keyword evidence="1" id="KW-0378">Hydrolase</keyword>
<feature type="chain" id="PRO_5046912756" evidence="2">
    <location>
        <begin position="19"/>
        <end position="905"/>
    </location>
</feature>
<comment type="caution">
    <text evidence="5">The sequence shown here is derived from an EMBL/GenBank/DDBJ whole genome shotgun (WGS) entry which is preliminary data.</text>
</comment>
<dbReference type="RefSeq" id="WP_340237694.1">
    <property type="nucleotide sequence ID" value="NZ_JBBEWC010000008.1"/>
</dbReference>
<dbReference type="InterPro" id="IPR036514">
    <property type="entry name" value="SGNH_hydro_sf"/>
</dbReference>
<gene>
    <name evidence="5" type="ORF">ACFSR2_17320</name>
</gene>
<dbReference type="Pfam" id="PF18962">
    <property type="entry name" value="Por_Secre_tail"/>
    <property type="match status" value="1"/>
</dbReference>
<feature type="domain" description="Secretion system C-terminal sorting" evidence="4">
    <location>
        <begin position="828"/>
        <end position="902"/>
    </location>
</feature>
<keyword evidence="2" id="KW-0732">Signal</keyword>
<dbReference type="SUPFAM" id="SSF52266">
    <property type="entry name" value="SGNH hydrolase"/>
    <property type="match status" value="1"/>
</dbReference>
<dbReference type="InterPro" id="IPR005181">
    <property type="entry name" value="SASA"/>
</dbReference>
<dbReference type="EMBL" id="JBHULC010000021">
    <property type="protein sequence ID" value="MFD2522662.1"/>
    <property type="molecule type" value="Genomic_DNA"/>
</dbReference>
<evidence type="ECO:0000259" key="3">
    <source>
        <dbReference type="Pfam" id="PF03629"/>
    </source>
</evidence>
<evidence type="ECO:0000256" key="1">
    <source>
        <dbReference type="ARBA" id="ARBA00022801"/>
    </source>
</evidence>
<evidence type="ECO:0000313" key="5">
    <source>
        <dbReference type="EMBL" id="MFD2522662.1"/>
    </source>
</evidence>
<protein>
    <submittedName>
        <fullName evidence="5">Sialate O-acetylesterase</fullName>
    </submittedName>
</protein>
<evidence type="ECO:0000259" key="4">
    <source>
        <dbReference type="Pfam" id="PF18962"/>
    </source>
</evidence>
<organism evidence="5 6">
    <name type="scientific">Emticicia soli</name>
    <dbReference type="NCBI Taxonomy" id="2027878"/>
    <lineage>
        <taxon>Bacteria</taxon>
        <taxon>Pseudomonadati</taxon>
        <taxon>Bacteroidota</taxon>
        <taxon>Cytophagia</taxon>
        <taxon>Cytophagales</taxon>
        <taxon>Leadbetterellaceae</taxon>
        <taxon>Emticicia</taxon>
    </lineage>
</organism>
<evidence type="ECO:0000256" key="2">
    <source>
        <dbReference type="SAM" id="SignalP"/>
    </source>
</evidence>
<feature type="signal peptide" evidence="2">
    <location>
        <begin position="1"/>
        <end position="18"/>
    </location>
</feature>
<feature type="domain" description="Sialate O-acetylesterase" evidence="3">
    <location>
        <begin position="117"/>
        <end position="353"/>
    </location>
</feature>
<keyword evidence="6" id="KW-1185">Reference proteome</keyword>
<dbReference type="InterPro" id="IPR026444">
    <property type="entry name" value="Secre_tail"/>
</dbReference>
<dbReference type="Proteomes" id="UP001597510">
    <property type="component" value="Unassembled WGS sequence"/>
</dbReference>
<dbReference type="Gene3D" id="3.40.50.1110">
    <property type="entry name" value="SGNH hydrolase"/>
    <property type="match status" value="1"/>
</dbReference>
<sequence length="905" mass="100223">MKKILVALFLLANSNVFAQLMITFPMNRAVFQRNSSGGGMIPIAGTFQTRVDRIDARLVSIKGGSNVDWIPIAYNPNFGGFSGNIYVAGGWYKLEVRAIRNNNVIATSSIDKVGLGEVFLIAGQSNAQGYEGRGNLPASDDRVSIITNFYSYGQITEVPYPIVGHLDENMKIAPLGNGSWCWGKLGDFLASKLDVPIMFFNAGFEALGVEEWSKSANGERGQDYYSGNYAMPGYPFENIRKSMHNYANMFGVRAVLWHQGETDNDKGTSFEVYKNALQYVIQRSRNDSGREISWVVSKASRTRRGTSPTIIEAQRAVIRETSNVFDGPDTDDITYRSDGVHFDSFSLIQLAEAWNDRLSYDFFGRSNPIPPSSPLYFQMNCNSDNINSPLNLSMPDGFRDYRWTNGFGDLNQSSHIQVKNGFFRGKAIDYLGNVYYTAAVNYTGDVVPEKPFLTVDGTTEFCEGGSVRITSSTAQEINWNTGEGSQTIVAYHSGYYTVNTFNYLGCFNVSNGINVTVHPNPEARIEADGPTTFCQDNSVNLRSVSDAGNLWNTGQSEQSIRVDRAGEYFLKVKSNFGCESTSEKILINVNPKPERPSIVADGPTVFCADTIVNLASDISNDIAWNTGETTPQLRINSSGDFFVTATNQFGCQEVSNTITVQVNPTPQKPNITASGPLEFCNGDSIMLASSPSIGYIWNNSYTEQQFSVKRSGVFAVKTRDENGCISPPSDEVSVVVKDNPLNIDVLQTGPYTLDALTNGIFDPTFEWYKDTARLASTERAIKAREAGAYSVRGAITYTLKDGRTLRCYSKQSKPYNFKIDPADDGARIFPNPATDDLVNVETLQDLEDVTITFYDMRGAILRVFNVDKFDTRKTLQLSGLTMGNYVVTIRNKDFSVLKRVFVEQK</sequence>
<dbReference type="Pfam" id="PF03629">
    <property type="entry name" value="SASA"/>
    <property type="match status" value="1"/>
</dbReference>
<accession>A0ABW5JBD2</accession>
<evidence type="ECO:0000313" key="6">
    <source>
        <dbReference type="Proteomes" id="UP001597510"/>
    </source>
</evidence>
<name>A0ABW5JBD2_9BACT</name>